<evidence type="ECO:0000256" key="10">
    <source>
        <dbReference type="SAM" id="SignalP"/>
    </source>
</evidence>
<evidence type="ECO:0000256" key="2">
    <source>
        <dbReference type="ARBA" id="ARBA00022448"/>
    </source>
</evidence>
<keyword evidence="2 8" id="KW-0813">Transport</keyword>
<comment type="similarity">
    <text evidence="8 9">Belongs to the TonB-dependent receptor family.</text>
</comment>
<dbReference type="Gene3D" id="2.170.130.10">
    <property type="entry name" value="TonB-dependent receptor, plug domain"/>
    <property type="match status" value="1"/>
</dbReference>
<evidence type="ECO:0000256" key="8">
    <source>
        <dbReference type="PROSITE-ProRule" id="PRU01360"/>
    </source>
</evidence>
<dbReference type="Gene3D" id="2.40.170.20">
    <property type="entry name" value="TonB-dependent receptor, beta-barrel domain"/>
    <property type="match status" value="1"/>
</dbReference>
<proteinExistence type="inferred from homology"/>
<comment type="subcellular location">
    <subcellularLocation>
        <location evidence="1 8">Cell outer membrane</location>
        <topology evidence="1 8">Multi-pass membrane protein</topology>
    </subcellularLocation>
</comment>
<dbReference type="AlphaFoldDB" id="A0A410NX36"/>
<evidence type="ECO:0000256" key="9">
    <source>
        <dbReference type="RuleBase" id="RU003357"/>
    </source>
</evidence>
<dbReference type="GO" id="GO:0009279">
    <property type="term" value="C:cell outer membrane"/>
    <property type="evidence" value="ECO:0007669"/>
    <property type="project" value="UniProtKB-SubCell"/>
</dbReference>
<evidence type="ECO:0000256" key="3">
    <source>
        <dbReference type="ARBA" id="ARBA00022452"/>
    </source>
</evidence>
<keyword evidence="5 9" id="KW-0798">TonB box</keyword>
<keyword evidence="3 8" id="KW-1134">Transmembrane beta strand</keyword>
<dbReference type="KEGG" id="bdm:EQG53_08575"/>
<protein>
    <submittedName>
        <fullName evidence="13">TonB-dependent receptor</fullName>
    </submittedName>
</protein>
<organism evidence="13 14">
    <name type="scientific">Brevundimonas diminuta</name>
    <name type="common">Pseudomonas diminuta</name>
    <dbReference type="NCBI Taxonomy" id="293"/>
    <lineage>
        <taxon>Bacteria</taxon>
        <taxon>Pseudomonadati</taxon>
        <taxon>Pseudomonadota</taxon>
        <taxon>Alphaproteobacteria</taxon>
        <taxon>Caulobacterales</taxon>
        <taxon>Caulobacteraceae</taxon>
        <taxon>Brevundimonas</taxon>
    </lineage>
</organism>
<dbReference type="Pfam" id="PF00593">
    <property type="entry name" value="TonB_dep_Rec_b-barrel"/>
    <property type="match status" value="1"/>
</dbReference>
<evidence type="ECO:0000256" key="7">
    <source>
        <dbReference type="ARBA" id="ARBA00023237"/>
    </source>
</evidence>
<feature type="domain" description="TonB-dependent receptor plug" evidence="12">
    <location>
        <begin position="65"/>
        <end position="184"/>
    </location>
</feature>
<dbReference type="Pfam" id="PF07715">
    <property type="entry name" value="Plug"/>
    <property type="match status" value="1"/>
</dbReference>
<dbReference type="PANTHER" id="PTHR47234:SF2">
    <property type="entry name" value="TONB-DEPENDENT RECEPTOR"/>
    <property type="match status" value="1"/>
</dbReference>
<dbReference type="InterPro" id="IPR037066">
    <property type="entry name" value="Plug_dom_sf"/>
</dbReference>
<dbReference type="SUPFAM" id="SSF56935">
    <property type="entry name" value="Porins"/>
    <property type="match status" value="1"/>
</dbReference>
<feature type="chain" id="PRO_5018975623" evidence="10">
    <location>
        <begin position="32"/>
        <end position="993"/>
    </location>
</feature>
<keyword evidence="4 8" id="KW-0812">Transmembrane</keyword>
<keyword evidence="7 8" id="KW-0998">Cell outer membrane</keyword>
<evidence type="ECO:0000256" key="6">
    <source>
        <dbReference type="ARBA" id="ARBA00023136"/>
    </source>
</evidence>
<keyword evidence="13" id="KW-0675">Receptor</keyword>
<evidence type="ECO:0000256" key="5">
    <source>
        <dbReference type="ARBA" id="ARBA00023077"/>
    </source>
</evidence>
<feature type="domain" description="TonB-dependent receptor-like beta-barrel" evidence="11">
    <location>
        <begin position="437"/>
        <end position="952"/>
    </location>
</feature>
<sequence>MKLGVFMRVNRSGLLASTVMAGAMLVAPAFASAQAQSNDNEPNAQQSTAVDDIVVTGSRIKRNAYNSTQPVQVITSEESTLAGMVDTTEILQSSTIAATSGQINNYFTGYVTTGGPGANTISLRGLGAQRTLVLLNGRRAGPAGVRGTVGPTDLNVIPSSLTERVEILTDGASSIYGSDAVAGVVNIITRTNRDGGDMSAYASVPFESGGEEYNISASRGWTYDRGYLSISADYFNRQALEFGDRDIFECPQLNYYYDANHLIRADLVDKETGKYKCNSTAAGLVTLYDPSYQAIDYKPDASATLGGGLNGCDRNGWAQIVAFTSGYGACAVTAANSNPTERRFYAERTPAHDARYSSRTAVNPVERITLNLFTGYDLTANTEVFGELMYNRRESSTASFRQVWADLGFGPSHPFNPFKDMALADPTILINSDTKQVVDYYRAVGGIRGKLDFGRGFDWELAAQYSRSDAVYGSTFIYKDRLYAAQGDDGCDESFLKTATACPTGGVDFFSVPVLRDGQFRQQDADFLFGYEEGTTVYEHAYIEGLISGELFDLPAGPLGAALGFQIRRESIDDTPGQQEITSNSWGMSAAGRTKGEETIREAFLEVEAPLLKNLPFIQELTMNVSGRLSDYDSYGDNTTYKIGLNWAINPEWRLRASKGTSFRSPALYELFLADQTSFLGQTAVDPCLNWANSTNPILQKNCAAAGVPDNLNAAGSPSATITTGGGAGVLEAETADSFSAGLVWTPSFADFNVALDYYKIEIENEVARFGAANIVRGCYLSENFPNEALCNLFTRASANASVPSERNRITAINDSYININRQLSEGLDLNVRYGHKFKTGDLTLSARASYILEWESQLRTASVPTNLNDRIGNPEWVANLTARYDHGDYTFNWSTDIVAESSNDHLYSSNTANYLGETVYMNRTVDTYINHNVSIRKKMDKWTVQVGIRNLFDDTATFTSGSGGGRGAGNVPLSSQYDYLGRRGFISLTRSW</sequence>
<evidence type="ECO:0000259" key="12">
    <source>
        <dbReference type="Pfam" id="PF07715"/>
    </source>
</evidence>
<dbReference type="Proteomes" id="UP000287388">
    <property type="component" value="Chromosome"/>
</dbReference>
<dbReference type="PROSITE" id="PS52016">
    <property type="entry name" value="TONB_DEPENDENT_REC_3"/>
    <property type="match status" value="1"/>
</dbReference>
<evidence type="ECO:0000313" key="13">
    <source>
        <dbReference type="EMBL" id="QAT14411.1"/>
    </source>
</evidence>
<evidence type="ECO:0000313" key="14">
    <source>
        <dbReference type="Proteomes" id="UP000287388"/>
    </source>
</evidence>
<feature type="signal peptide" evidence="10">
    <location>
        <begin position="1"/>
        <end position="31"/>
    </location>
</feature>
<evidence type="ECO:0000256" key="1">
    <source>
        <dbReference type="ARBA" id="ARBA00004571"/>
    </source>
</evidence>
<dbReference type="InterPro" id="IPR012910">
    <property type="entry name" value="Plug_dom"/>
</dbReference>
<reference evidence="13 14" key="1">
    <citation type="submission" date="2019-01" db="EMBL/GenBank/DDBJ databases">
        <title>Brevundimonas diminuta Genome sequencing and assembly.</title>
        <authorList>
            <person name="Chen H."/>
        </authorList>
    </citation>
    <scope>NUCLEOTIDE SEQUENCE [LARGE SCALE GENOMIC DNA]</scope>
    <source>
        <strain evidence="14">ATCC(B) 19146</strain>
    </source>
</reference>
<gene>
    <name evidence="13" type="ORF">EQG53_08575</name>
</gene>
<evidence type="ECO:0000256" key="4">
    <source>
        <dbReference type="ARBA" id="ARBA00022692"/>
    </source>
</evidence>
<keyword evidence="6 8" id="KW-0472">Membrane</keyword>
<keyword evidence="10" id="KW-0732">Signal</keyword>
<evidence type="ECO:0000259" key="11">
    <source>
        <dbReference type="Pfam" id="PF00593"/>
    </source>
</evidence>
<dbReference type="InterPro" id="IPR039426">
    <property type="entry name" value="TonB-dep_rcpt-like"/>
</dbReference>
<dbReference type="PANTHER" id="PTHR47234">
    <property type="match status" value="1"/>
</dbReference>
<dbReference type="InterPro" id="IPR036942">
    <property type="entry name" value="Beta-barrel_TonB_sf"/>
</dbReference>
<dbReference type="InterPro" id="IPR000531">
    <property type="entry name" value="Beta-barrel_TonB"/>
</dbReference>
<dbReference type="EMBL" id="CP035093">
    <property type="protein sequence ID" value="QAT14411.1"/>
    <property type="molecule type" value="Genomic_DNA"/>
</dbReference>
<accession>A0A410NX36</accession>
<name>A0A410NX36_BREDI</name>